<feature type="transmembrane region" description="Helical" evidence="1">
    <location>
        <begin position="210"/>
        <end position="232"/>
    </location>
</feature>
<feature type="transmembrane region" description="Helical" evidence="1">
    <location>
        <begin position="96"/>
        <end position="118"/>
    </location>
</feature>
<accession>A0A5R9GEA8</accession>
<protein>
    <submittedName>
        <fullName evidence="2">Uncharacterized protein</fullName>
    </submittedName>
</protein>
<evidence type="ECO:0000313" key="2">
    <source>
        <dbReference type="EMBL" id="TLS54111.1"/>
    </source>
</evidence>
<keyword evidence="3" id="KW-1185">Reference proteome</keyword>
<dbReference type="InterPro" id="IPR047928">
    <property type="entry name" value="Perm_prefix_1"/>
</dbReference>
<keyword evidence="1" id="KW-1133">Transmembrane helix</keyword>
<dbReference type="Proteomes" id="UP000309676">
    <property type="component" value="Unassembled WGS sequence"/>
</dbReference>
<feature type="transmembrane region" description="Helical" evidence="1">
    <location>
        <begin position="124"/>
        <end position="146"/>
    </location>
</feature>
<evidence type="ECO:0000256" key="1">
    <source>
        <dbReference type="SAM" id="Phobius"/>
    </source>
</evidence>
<feature type="transmembrane region" description="Helical" evidence="1">
    <location>
        <begin position="182"/>
        <end position="204"/>
    </location>
</feature>
<evidence type="ECO:0000313" key="3">
    <source>
        <dbReference type="Proteomes" id="UP000309676"/>
    </source>
</evidence>
<feature type="transmembrane region" description="Helical" evidence="1">
    <location>
        <begin position="258"/>
        <end position="280"/>
    </location>
</feature>
<reference evidence="2 3" key="1">
    <citation type="submission" date="2019-05" db="EMBL/GenBank/DDBJ databases">
        <authorList>
            <person name="Narsing Rao M.P."/>
            <person name="Li W.J."/>
        </authorList>
    </citation>
    <scope>NUCLEOTIDE SEQUENCE [LARGE SCALE GENOMIC DNA]</scope>
    <source>
        <strain evidence="2 3">SYSU_K30003</strain>
    </source>
</reference>
<keyword evidence="1" id="KW-0812">Transmembrane</keyword>
<feature type="transmembrane region" description="Helical" evidence="1">
    <location>
        <begin position="286"/>
        <end position="307"/>
    </location>
</feature>
<sequence>METIISYLDNMFAAFPRTSQILKLKEELLTTMEEKYFELKREGKSENEAVGIVISEFGNVEELMREVGVAPEAEHTFGPVLSMPETEQYLAHKKRVGLLVGLGVMLCITGASLLIALSNLLSDVGMMVGMITMFLLVAAAVGLFIYSGMQSEAFKYLQSDFILPGDLRASLQRQRQAFMPTYTFAIIVGVGLCVLSPVLLFATMLASDDITTYGVVGMLLMIAAAAFLFVYAGNMKQSFSVLLKLGEYSKVNQEQNKVIGAVAAFIWPLATVVFLLGGFLFKAWHVSWLVFPVTALLFGAFSAVYSITKGSAGKSG</sequence>
<dbReference type="AlphaFoldDB" id="A0A5R9GEA8"/>
<dbReference type="EMBL" id="VCIW01000001">
    <property type="protein sequence ID" value="TLS54111.1"/>
    <property type="molecule type" value="Genomic_DNA"/>
</dbReference>
<dbReference type="OrthoDB" id="9815852at2"/>
<dbReference type="NCBIfam" id="NF038403">
    <property type="entry name" value="perm_prefix_1"/>
    <property type="match status" value="1"/>
</dbReference>
<comment type="caution">
    <text evidence="2">The sequence shown here is derived from an EMBL/GenBank/DDBJ whole genome shotgun (WGS) entry which is preliminary data.</text>
</comment>
<organism evidence="2 3">
    <name type="scientific">Paenibacillus antri</name>
    <dbReference type="NCBI Taxonomy" id="2582848"/>
    <lineage>
        <taxon>Bacteria</taxon>
        <taxon>Bacillati</taxon>
        <taxon>Bacillota</taxon>
        <taxon>Bacilli</taxon>
        <taxon>Bacillales</taxon>
        <taxon>Paenibacillaceae</taxon>
        <taxon>Paenibacillus</taxon>
    </lineage>
</organism>
<gene>
    <name evidence="2" type="ORF">FE782_01840</name>
</gene>
<keyword evidence="1" id="KW-0472">Membrane</keyword>
<name>A0A5R9GEA8_9BACL</name>
<dbReference type="RefSeq" id="WP_138191901.1">
    <property type="nucleotide sequence ID" value="NZ_VCIW01000001.1"/>
</dbReference>
<proteinExistence type="predicted"/>